<dbReference type="InterPro" id="IPR003439">
    <property type="entry name" value="ABC_transporter-like_ATP-bd"/>
</dbReference>
<feature type="domain" description="ABC transporter" evidence="7">
    <location>
        <begin position="95"/>
        <end position="203"/>
    </location>
</feature>
<feature type="transmembrane region" description="Helical" evidence="6">
    <location>
        <begin position="581"/>
        <end position="604"/>
    </location>
</feature>
<dbReference type="GO" id="GO:0140359">
    <property type="term" value="F:ABC-type transporter activity"/>
    <property type="evidence" value="ECO:0007669"/>
    <property type="project" value="InterPro"/>
</dbReference>
<evidence type="ECO:0000259" key="8">
    <source>
        <dbReference type="Pfam" id="PF01061"/>
    </source>
</evidence>
<dbReference type="Proteomes" id="UP000002640">
    <property type="component" value="Unassembled WGS sequence"/>
</dbReference>
<dbReference type="PANTHER" id="PTHR19241">
    <property type="entry name" value="ATP-BINDING CASSETTE TRANSPORTER"/>
    <property type="match status" value="1"/>
</dbReference>
<dbReference type="InterPro" id="IPR027417">
    <property type="entry name" value="P-loop_NTPase"/>
</dbReference>
<evidence type="ECO:0000313" key="10">
    <source>
        <dbReference type="EMBL" id="EGZ26494.1"/>
    </source>
</evidence>
<accession>G4YFD5</accession>
<organism evidence="10 11">
    <name type="scientific">Phytophthora sojae (strain P6497)</name>
    <name type="common">Soybean stem and root rot agent</name>
    <name type="synonym">Phytophthora megasperma f. sp. glycines</name>
    <dbReference type="NCBI Taxonomy" id="1094619"/>
    <lineage>
        <taxon>Eukaryota</taxon>
        <taxon>Sar</taxon>
        <taxon>Stramenopiles</taxon>
        <taxon>Oomycota</taxon>
        <taxon>Peronosporomycetes</taxon>
        <taxon>Peronosporales</taxon>
        <taxon>Peronosporaceae</taxon>
        <taxon>Phytophthora</taxon>
    </lineage>
</organism>
<sequence length="609" mass="67463">MRLGEPDSGQSLTTTNAQVFYESFADKLEEALGHSQPHLEIRFSDLSVSCKASTVKSQRDDEEEASPELPTLWNTLKRAAETLLSSRKSEQRVILNGVSGVLRPGTMTLVLGQPGSGKSTLLKALSGRLGHHVRLAGDITYNGVPQHSIANKLPQLAAYVPHTDLHFPLLSVKETLSFAHVFNTGGGSHATVLLGRDADHASQQALKSAIDMFQNYPEVIKEQLDLQNCWVPLLATTCTGLDSAATFDIIHTQRTIARTLGKAIVISHLQPSPDVSALFDDIILLNEGEVMYYGPQEMVVEYFRELGLSCPPNRDVADFLLDLGTSQQYAYESTSTAGPFGGAKAPRLASEYADKFRSSSIHQGNLSLLATLFNHEIRGKWSEYAEAMPQFQRSVWANIRTLVARQLMLIMRDVNTVRSRMVLVLLTALVAGTVFMDAIPTNAPLRSMFIEMRDLFYKQRSASFFQTSAQVLIALPESFVFGAFLYWIGGLEANAGSFIVYELVVFLIVMAAVLIFFFVAAISPNIYVTNPLALGILQVILYRSATFDVCMYEDVDYCDQFGKTMGEYYLGVYIIPPGKEWVVFGIVYLIGLILAFTILSYLALEYKRY</sequence>
<reference evidence="10 11" key="1">
    <citation type="journal article" date="2006" name="Science">
        <title>Phytophthora genome sequences uncover evolutionary origins and mechanisms of pathogenesis.</title>
        <authorList>
            <person name="Tyler B.M."/>
            <person name="Tripathy S."/>
            <person name="Zhang X."/>
            <person name="Dehal P."/>
            <person name="Jiang R.H."/>
            <person name="Aerts A."/>
            <person name="Arredondo F.D."/>
            <person name="Baxter L."/>
            <person name="Bensasson D."/>
            <person name="Beynon J.L."/>
            <person name="Chapman J."/>
            <person name="Damasceno C.M."/>
            <person name="Dorrance A.E."/>
            <person name="Dou D."/>
            <person name="Dickerman A.W."/>
            <person name="Dubchak I.L."/>
            <person name="Garbelotto M."/>
            <person name="Gijzen M."/>
            <person name="Gordon S.G."/>
            <person name="Govers F."/>
            <person name="Grunwald N.J."/>
            <person name="Huang W."/>
            <person name="Ivors K.L."/>
            <person name="Jones R.W."/>
            <person name="Kamoun S."/>
            <person name="Krampis K."/>
            <person name="Lamour K.H."/>
            <person name="Lee M.K."/>
            <person name="McDonald W.H."/>
            <person name="Medina M."/>
            <person name="Meijer H.J."/>
            <person name="Nordberg E.K."/>
            <person name="Maclean D.J."/>
            <person name="Ospina-Giraldo M.D."/>
            <person name="Morris P.F."/>
            <person name="Phuntumart V."/>
            <person name="Putnam N.H."/>
            <person name="Rash S."/>
            <person name="Rose J.K."/>
            <person name="Sakihama Y."/>
            <person name="Salamov A.A."/>
            <person name="Savidor A."/>
            <person name="Scheuring C.F."/>
            <person name="Smith B.M."/>
            <person name="Sobral B.W."/>
            <person name="Terry A."/>
            <person name="Torto-Alalibo T.A."/>
            <person name="Win J."/>
            <person name="Xu Z."/>
            <person name="Zhang H."/>
            <person name="Grigoriev I.V."/>
            <person name="Rokhsar D.S."/>
            <person name="Boore J.L."/>
        </authorList>
    </citation>
    <scope>NUCLEOTIDE SEQUENCE [LARGE SCALE GENOMIC DNA]</scope>
    <source>
        <strain evidence="10 11">P6497</strain>
    </source>
</reference>
<gene>
    <name evidence="10" type="ORF">PHYSODRAFT_248333</name>
</gene>
<evidence type="ECO:0000256" key="4">
    <source>
        <dbReference type="ARBA" id="ARBA00022989"/>
    </source>
</evidence>
<dbReference type="KEGG" id="psoj:PHYSODRAFT_248333"/>
<dbReference type="GO" id="GO:0016887">
    <property type="term" value="F:ATP hydrolysis activity"/>
    <property type="evidence" value="ECO:0007669"/>
    <property type="project" value="InterPro"/>
</dbReference>
<protein>
    <recommendedName>
        <fullName evidence="12">ABC transporter domain-containing protein</fullName>
    </recommendedName>
</protein>
<evidence type="ECO:0000256" key="1">
    <source>
        <dbReference type="ARBA" id="ARBA00004141"/>
    </source>
</evidence>
<dbReference type="SUPFAM" id="SSF52540">
    <property type="entry name" value="P-loop containing nucleoside triphosphate hydrolases"/>
    <property type="match status" value="1"/>
</dbReference>
<keyword evidence="11" id="KW-1185">Reference proteome</keyword>
<keyword evidence="3 6" id="KW-0812">Transmembrane</keyword>
<dbReference type="Gene3D" id="3.40.50.300">
    <property type="entry name" value="P-loop containing nucleotide triphosphate hydrolases"/>
    <property type="match status" value="1"/>
</dbReference>
<evidence type="ECO:0000256" key="2">
    <source>
        <dbReference type="ARBA" id="ARBA00022448"/>
    </source>
</evidence>
<feature type="domain" description="ABC transporter family G" evidence="9">
    <location>
        <begin position="270"/>
        <end position="323"/>
    </location>
</feature>
<dbReference type="RefSeq" id="XP_009513769.1">
    <property type="nucleotide sequence ID" value="XM_009515474.1"/>
</dbReference>
<evidence type="ECO:0008006" key="12">
    <source>
        <dbReference type="Google" id="ProtNLM"/>
    </source>
</evidence>
<keyword evidence="2" id="KW-0813">Transport</keyword>
<evidence type="ECO:0000256" key="5">
    <source>
        <dbReference type="ARBA" id="ARBA00023136"/>
    </source>
</evidence>
<dbReference type="Pfam" id="PF19055">
    <property type="entry name" value="ABC2_membrane_7"/>
    <property type="match status" value="1"/>
</dbReference>
<evidence type="ECO:0000256" key="3">
    <source>
        <dbReference type="ARBA" id="ARBA00022692"/>
    </source>
</evidence>
<evidence type="ECO:0000313" key="11">
    <source>
        <dbReference type="Proteomes" id="UP000002640"/>
    </source>
</evidence>
<dbReference type="GO" id="GO:0016020">
    <property type="term" value="C:membrane"/>
    <property type="evidence" value="ECO:0007669"/>
    <property type="project" value="UniProtKB-SubCell"/>
</dbReference>
<name>G4YFD5_PHYSP</name>
<keyword evidence="5 6" id="KW-0472">Membrane</keyword>
<evidence type="ECO:0000256" key="6">
    <source>
        <dbReference type="SAM" id="Phobius"/>
    </source>
</evidence>
<dbReference type="Pfam" id="PF01061">
    <property type="entry name" value="ABC2_membrane"/>
    <property type="match status" value="1"/>
</dbReference>
<dbReference type="GO" id="GO:0005524">
    <property type="term" value="F:ATP binding"/>
    <property type="evidence" value="ECO:0007669"/>
    <property type="project" value="InterPro"/>
</dbReference>
<dbReference type="Pfam" id="PF00005">
    <property type="entry name" value="ABC_tran"/>
    <property type="match status" value="1"/>
</dbReference>
<dbReference type="AlphaFoldDB" id="G4YFD5"/>
<feature type="transmembrane region" description="Helical" evidence="6">
    <location>
        <begin position="499"/>
        <end position="519"/>
    </location>
</feature>
<evidence type="ECO:0000259" key="9">
    <source>
        <dbReference type="Pfam" id="PF19055"/>
    </source>
</evidence>
<dbReference type="InterPro" id="IPR013525">
    <property type="entry name" value="ABC2_TM"/>
</dbReference>
<dbReference type="InterPro" id="IPR043926">
    <property type="entry name" value="ABCG_dom"/>
</dbReference>
<evidence type="ECO:0000259" key="7">
    <source>
        <dbReference type="Pfam" id="PF00005"/>
    </source>
</evidence>
<dbReference type="GeneID" id="20637822"/>
<feature type="transmembrane region" description="Helical" evidence="6">
    <location>
        <begin position="526"/>
        <end position="545"/>
    </location>
</feature>
<dbReference type="EMBL" id="JH159151">
    <property type="protein sequence ID" value="EGZ26494.1"/>
    <property type="molecule type" value="Genomic_DNA"/>
</dbReference>
<feature type="transmembrane region" description="Helical" evidence="6">
    <location>
        <begin position="464"/>
        <end position="487"/>
    </location>
</feature>
<keyword evidence="4 6" id="KW-1133">Transmembrane helix</keyword>
<comment type="subcellular location">
    <subcellularLocation>
        <location evidence="1">Membrane</location>
        <topology evidence="1">Multi-pass membrane protein</topology>
    </subcellularLocation>
</comment>
<proteinExistence type="predicted"/>
<feature type="domain" description="ABC-2 type transporter transmembrane" evidence="8">
    <location>
        <begin position="399"/>
        <end position="542"/>
    </location>
</feature>
<feature type="transmembrane region" description="Helical" evidence="6">
    <location>
        <begin position="421"/>
        <end position="443"/>
    </location>
</feature>
<dbReference type="InParanoid" id="G4YFD5"/>